<keyword evidence="10" id="KW-1185">Reference proteome</keyword>
<dbReference type="InterPro" id="IPR035398">
    <property type="entry name" value="Bac_rhamnosid_C"/>
</dbReference>
<dbReference type="InterPro" id="IPR016007">
    <property type="entry name" value="Alpha_rhamnosid"/>
</dbReference>
<dbReference type="AlphaFoldDB" id="A0A4R4PF23"/>
<dbReference type="Pfam" id="PF17390">
    <property type="entry name" value="Bac_rhamnosid_C"/>
    <property type="match status" value="1"/>
</dbReference>
<dbReference type="InterPro" id="IPR012341">
    <property type="entry name" value="6hp_glycosidase-like_sf"/>
</dbReference>
<feature type="domain" description="Alpha-L-rhamnosidase concanavalin-like" evidence="5">
    <location>
        <begin position="376"/>
        <end position="466"/>
    </location>
</feature>
<comment type="catalytic activity">
    <reaction evidence="1">
        <text>Hydrolysis of terminal non-reducing alpha-L-rhamnose residues in alpha-L-rhamnosides.</text>
        <dbReference type="EC" id="3.2.1.40"/>
    </reaction>
</comment>
<evidence type="ECO:0000256" key="3">
    <source>
        <dbReference type="ARBA" id="ARBA00022801"/>
    </source>
</evidence>
<comment type="caution">
    <text evidence="9">The sequence shown here is derived from an EMBL/GenBank/DDBJ whole genome shotgun (WGS) entry which is preliminary data.</text>
</comment>
<sequence>MRTGHRYGMTPGPRPPDALSPPDRSLPMPLHRDETPATPPRAGRLRCEHLEEPLGIDVAAPAFGWVPSGPQRAYQVLVATDPDRLARGDGDAWDSGRVETGEVNGVSYRGSPLASRRRYWWTVRLWGEGAGPGPFAAAASFETGLLDPAGWEARWIGGGADVSSPLLRTGFDVPGDVRRARAYVAALGCYELRLNGERVGDRVLDPANTSYDHDPDLYDGDGKPARIPDPRVLYSVYDVTGLLKPGANATGLMLGHGWYSAEADVGPGPMPRTPYGDRPRALLQIEIETSDGRRSVVATGEGWRTGPGAITYNDYGHGERYDARRETPGWDAPGFDASAWAPVTVVDPPEARLTAQLLQPVRVVETLAPVRTLTGRDGAVIADFGQHFSGWTRVRVSGPAGAEVVLRHFGELTGDGEPDDDANMNAWLPARQTDTYVLKGEGEEVWEPRFTLHGFRHVEITTPGPETAVLGAEGRVVHSDLPEAGEFTCSDALLNKIHRNVLWTLRTSFQGFPQDAAERYERVGWVGDPGWAVEDYLYDFDAARFWLKWLDDLADTQLPDGRFPLICPIHWRGKIAMEAPEGYDVPDDFEYVMYWPYGAQPDFAMTSYPSIAWNLYRFYGDRTILERHYPGMRRGVEFLRSRSEGLIVAEGLGDHMEPQPDGTCSVFPKRTPVELTSTAWFFAVTSMTADAAETIGETADAARYRELAEDIRCAFNERFFDEADASYATGSQTSCAMPLWFGLVPDEHRDRALSGLIEEIARDGGHLSTGTMGTAALQHVLTGGAAETMYEIATRTTFPSWGDQVERGATTIWETWGGDPTFSRNMKLLAMIEKFLYNDVAGLTPAAPGWRRILVRPSLTHRLTHARARVRTVRGDAAIDWRADASGLHVTLTVPPSAEAEIRLPCGGLGDPRLTKDGVPVPFSRHDGDELVLTVGGGTHRLHLTSKGTRP</sequence>
<evidence type="ECO:0000256" key="1">
    <source>
        <dbReference type="ARBA" id="ARBA00001445"/>
    </source>
</evidence>
<evidence type="ECO:0000313" key="10">
    <source>
        <dbReference type="Proteomes" id="UP000295431"/>
    </source>
</evidence>
<evidence type="ECO:0000256" key="4">
    <source>
        <dbReference type="SAM" id="MobiDB-lite"/>
    </source>
</evidence>
<dbReference type="EMBL" id="SMJW01000001">
    <property type="protein sequence ID" value="TDC20416.1"/>
    <property type="molecule type" value="Genomic_DNA"/>
</dbReference>
<dbReference type="Gene3D" id="2.60.120.260">
    <property type="entry name" value="Galactose-binding domain-like"/>
    <property type="match status" value="2"/>
</dbReference>
<feature type="domain" description="Alpha-L-rhamnosidase six-hairpin glycosidase" evidence="7">
    <location>
        <begin position="483"/>
        <end position="840"/>
    </location>
</feature>
<reference evidence="9 10" key="1">
    <citation type="submission" date="2019-03" db="EMBL/GenBank/DDBJ databases">
        <title>Draft genome sequences of novel Actinobacteria.</title>
        <authorList>
            <person name="Sahin N."/>
            <person name="Ay H."/>
            <person name="Saygin H."/>
        </authorList>
    </citation>
    <scope>NUCLEOTIDE SEQUENCE [LARGE SCALE GENOMIC DNA]</scope>
    <source>
        <strain evidence="9 10">DSM 45347</strain>
    </source>
</reference>
<dbReference type="PANTHER" id="PTHR33307:SF6">
    <property type="entry name" value="ALPHA-RHAMNOSIDASE (EUROFUNG)-RELATED"/>
    <property type="match status" value="1"/>
</dbReference>
<evidence type="ECO:0000259" key="5">
    <source>
        <dbReference type="Pfam" id="PF05592"/>
    </source>
</evidence>
<dbReference type="PANTHER" id="PTHR33307">
    <property type="entry name" value="ALPHA-RHAMNOSIDASE (EUROFUNG)"/>
    <property type="match status" value="1"/>
</dbReference>
<dbReference type="Pfam" id="PF17389">
    <property type="entry name" value="Bac_rhamnosid6H"/>
    <property type="match status" value="1"/>
</dbReference>
<dbReference type="Gene3D" id="1.50.10.10">
    <property type="match status" value="1"/>
</dbReference>
<keyword evidence="3" id="KW-0378">Hydrolase</keyword>
<dbReference type="InterPro" id="IPR013783">
    <property type="entry name" value="Ig-like_fold"/>
</dbReference>
<evidence type="ECO:0000259" key="7">
    <source>
        <dbReference type="Pfam" id="PF17389"/>
    </source>
</evidence>
<gene>
    <name evidence="9" type="ORF">E1284_00610</name>
</gene>
<name>A0A4R4PF23_9ACTN</name>
<dbReference type="Pfam" id="PF05592">
    <property type="entry name" value="Bac_rhamnosid"/>
    <property type="match status" value="1"/>
</dbReference>
<evidence type="ECO:0000259" key="6">
    <source>
        <dbReference type="Pfam" id="PF08531"/>
    </source>
</evidence>
<dbReference type="OrthoDB" id="9761045at2"/>
<dbReference type="InterPro" id="IPR035396">
    <property type="entry name" value="Bac_rhamnosid6H"/>
</dbReference>
<dbReference type="Pfam" id="PF08531">
    <property type="entry name" value="Bac_rhamnosid_N"/>
    <property type="match status" value="2"/>
</dbReference>
<dbReference type="GO" id="GO:0030596">
    <property type="term" value="F:alpha-L-rhamnosidase activity"/>
    <property type="evidence" value="ECO:0007669"/>
    <property type="project" value="UniProtKB-EC"/>
</dbReference>
<dbReference type="InterPro" id="IPR008928">
    <property type="entry name" value="6-hairpin_glycosidase_sf"/>
</dbReference>
<protein>
    <recommendedName>
        <fullName evidence="2">alpha-L-rhamnosidase</fullName>
        <ecNumber evidence="2">3.2.1.40</ecNumber>
    </recommendedName>
</protein>
<dbReference type="SUPFAM" id="SSF48208">
    <property type="entry name" value="Six-hairpin glycosidases"/>
    <property type="match status" value="1"/>
</dbReference>
<dbReference type="GO" id="GO:0005975">
    <property type="term" value="P:carbohydrate metabolic process"/>
    <property type="evidence" value="ECO:0007669"/>
    <property type="project" value="InterPro"/>
</dbReference>
<evidence type="ECO:0000313" key="9">
    <source>
        <dbReference type="EMBL" id="TDC20416.1"/>
    </source>
</evidence>
<dbReference type="PIRSF" id="PIRSF010631">
    <property type="entry name" value="A-rhamnsds"/>
    <property type="match status" value="1"/>
</dbReference>
<feature type="domain" description="Bacterial alpha-L-rhamnosidase N-terminal" evidence="6">
    <location>
        <begin position="231"/>
        <end position="365"/>
    </location>
</feature>
<dbReference type="EC" id="3.2.1.40" evidence="2"/>
<dbReference type="Pfam" id="PF25788">
    <property type="entry name" value="Ig_Rha78A_N"/>
    <property type="match status" value="1"/>
</dbReference>
<dbReference type="InterPro" id="IPR008902">
    <property type="entry name" value="Rhamnosid_concanavalin"/>
</dbReference>
<evidence type="ECO:0000256" key="2">
    <source>
        <dbReference type="ARBA" id="ARBA00012652"/>
    </source>
</evidence>
<dbReference type="Gene3D" id="2.60.420.10">
    <property type="entry name" value="Maltose phosphorylase, domain 3"/>
    <property type="match status" value="1"/>
</dbReference>
<dbReference type="InterPro" id="IPR013737">
    <property type="entry name" value="Bac_rhamnosid_N"/>
</dbReference>
<feature type="domain" description="Alpha-L-rhamnosidase C-terminal" evidence="8">
    <location>
        <begin position="842"/>
        <end position="906"/>
    </location>
</feature>
<feature type="region of interest" description="Disordered" evidence="4">
    <location>
        <begin position="1"/>
        <end position="42"/>
    </location>
</feature>
<accession>A0A4R4PF23</accession>
<dbReference type="Proteomes" id="UP000295431">
    <property type="component" value="Unassembled WGS sequence"/>
</dbReference>
<dbReference type="Gene3D" id="2.60.40.10">
    <property type="entry name" value="Immunoglobulins"/>
    <property type="match status" value="1"/>
</dbReference>
<evidence type="ECO:0000259" key="8">
    <source>
        <dbReference type="Pfam" id="PF17390"/>
    </source>
</evidence>
<organism evidence="9 10">
    <name type="scientific">Actinomadura bangladeshensis</name>
    <dbReference type="NCBI Taxonomy" id="453573"/>
    <lineage>
        <taxon>Bacteria</taxon>
        <taxon>Bacillati</taxon>
        <taxon>Actinomycetota</taxon>
        <taxon>Actinomycetes</taxon>
        <taxon>Streptosporangiales</taxon>
        <taxon>Thermomonosporaceae</taxon>
        <taxon>Actinomadura</taxon>
    </lineage>
</organism>
<proteinExistence type="predicted"/>
<feature type="domain" description="Bacterial alpha-L-rhamnosidase N-terminal" evidence="6">
    <location>
        <begin position="176"/>
        <end position="214"/>
    </location>
</feature>